<accession>A0AAE4X176</accession>
<comment type="similarity">
    <text evidence="1">Belongs to the short-chain dehydrogenases/reductases (SDR) family.</text>
</comment>
<dbReference type="FunFam" id="3.40.50.720:FF:000084">
    <property type="entry name" value="Short-chain dehydrogenase reductase"/>
    <property type="match status" value="1"/>
</dbReference>
<dbReference type="RefSeq" id="WP_071205883.1">
    <property type="nucleotide sequence ID" value="NZ_CP118261.1"/>
</dbReference>
<dbReference type="PRINTS" id="PR00080">
    <property type="entry name" value="SDRFAMILY"/>
</dbReference>
<dbReference type="AlphaFoldDB" id="A0AAE4X176"/>
<evidence type="ECO:0000313" key="2">
    <source>
        <dbReference type="EMBL" id="MBF2714147.1"/>
    </source>
</evidence>
<dbReference type="InterPro" id="IPR002347">
    <property type="entry name" value="SDR_fam"/>
</dbReference>
<name>A0AAE4X176_AGRVI</name>
<dbReference type="SUPFAM" id="SSF51735">
    <property type="entry name" value="NAD(P)-binding Rossmann-fold domains"/>
    <property type="match status" value="1"/>
</dbReference>
<dbReference type="Pfam" id="PF13561">
    <property type="entry name" value="adh_short_C2"/>
    <property type="match status" value="1"/>
</dbReference>
<proteinExistence type="inferred from homology"/>
<dbReference type="PRINTS" id="PR00081">
    <property type="entry name" value="GDHRDH"/>
</dbReference>
<dbReference type="InterPro" id="IPR036291">
    <property type="entry name" value="NAD(P)-bd_dom_sf"/>
</dbReference>
<evidence type="ECO:0000256" key="1">
    <source>
        <dbReference type="ARBA" id="ARBA00006484"/>
    </source>
</evidence>
<reference evidence="2" key="1">
    <citation type="submission" date="2020-11" db="EMBL/GenBank/DDBJ databases">
        <title>Agrobacterium vitis strain K377 genome.</title>
        <authorList>
            <person name="Xi H."/>
        </authorList>
    </citation>
    <scope>NUCLEOTIDE SEQUENCE</scope>
    <source>
        <strain evidence="2">K377</strain>
    </source>
</reference>
<protein>
    <submittedName>
        <fullName evidence="2">SDR family oxidoreductase</fullName>
    </submittedName>
</protein>
<dbReference type="NCBIfam" id="NF005559">
    <property type="entry name" value="PRK07231.1"/>
    <property type="match status" value="1"/>
</dbReference>
<dbReference type="Proteomes" id="UP000655037">
    <property type="component" value="Unassembled WGS sequence"/>
</dbReference>
<evidence type="ECO:0000313" key="3">
    <source>
        <dbReference type="Proteomes" id="UP000655037"/>
    </source>
</evidence>
<dbReference type="PANTHER" id="PTHR43943:SF2">
    <property type="entry name" value="DEHYDROGENASE_REDUCTASE 4"/>
    <property type="match status" value="1"/>
</dbReference>
<dbReference type="Gene3D" id="3.40.50.720">
    <property type="entry name" value="NAD(P)-binding Rossmann-like Domain"/>
    <property type="match status" value="1"/>
</dbReference>
<gene>
    <name evidence="2" type="ORF">IEI95_007740</name>
</gene>
<dbReference type="CDD" id="cd05233">
    <property type="entry name" value="SDR_c"/>
    <property type="match status" value="1"/>
</dbReference>
<dbReference type="PANTHER" id="PTHR43943">
    <property type="entry name" value="DEHYDROGENASE/REDUCTASE (SDR FAMILY) MEMBER 4"/>
    <property type="match status" value="1"/>
</dbReference>
<dbReference type="EMBL" id="JACXXJ020000003">
    <property type="protein sequence ID" value="MBF2714147.1"/>
    <property type="molecule type" value="Genomic_DNA"/>
</dbReference>
<sequence>MAVANELFDLTGKVALVTGAHRGIGFAIAEELAKAGARVAICSNDQQAVAQAANTLRERGHDVRGFCCDVSSNPALDDLVSATRKAFGRIDILVCNAGIAPHFGPMATASDEEYDATMRVNLYSAMQLANCVIPEMVERQDGVVIFTSSIAGLRGNGKLGVYALSKAAIAQLARNLAVEHGPDNVRVNAISPGLTKTEFATPILSNEEGLKVRLGKTPLRRAADPREIAGAAVFLSAAAGGFITGHNLVIDGGTMISD</sequence>
<organism evidence="2 3">
    <name type="scientific">Agrobacterium vitis</name>
    <name type="common">Rhizobium vitis</name>
    <dbReference type="NCBI Taxonomy" id="373"/>
    <lineage>
        <taxon>Bacteria</taxon>
        <taxon>Pseudomonadati</taxon>
        <taxon>Pseudomonadota</taxon>
        <taxon>Alphaproteobacteria</taxon>
        <taxon>Hyphomicrobiales</taxon>
        <taxon>Rhizobiaceae</taxon>
        <taxon>Rhizobium/Agrobacterium group</taxon>
        <taxon>Agrobacterium</taxon>
    </lineage>
</organism>
<comment type="caution">
    <text evidence="2">The sequence shown here is derived from an EMBL/GenBank/DDBJ whole genome shotgun (WGS) entry which is preliminary data.</text>
</comment>